<dbReference type="HOGENOM" id="CLU_409499_0_0_1"/>
<dbReference type="Proteomes" id="UP000011185">
    <property type="component" value="Unassembled WGS sequence"/>
</dbReference>
<accession>L7JTM1</accession>
<name>L7JTM1_TRAHO</name>
<dbReference type="VEuPathDB" id="MicrosporidiaDB:THOM_2699"/>
<evidence type="ECO:0000313" key="2">
    <source>
        <dbReference type="EMBL" id="ELQ74401.1"/>
    </source>
</evidence>
<keyword evidence="1" id="KW-0732">Signal</keyword>
<proteinExistence type="predicted"/>
<protein>
    <submittedName>
        <fullName evidence="2">Uncharacterized protein</fullName>
    </submittedName>
</protein>
<sequence length="671" mass="75858">MLLVIALQLSSMLTSETRPRNVNNSVAFYTEQIPSELEYRETSHQVNNAEHVPSTSRTNEFDQLADSNQVLAQSSLIQVQNNQNSAKITQPNTNKPPYPLYQIVFQPIAPKKTEKPEQSSTSSVAEEYLVDNNLLTYLQSTVPNMLLIQQPLNVPVSIALNTHVPSNYMNISDVNPIKSCSTEHIAEINSTVIRNNEFYQLPQNSFDKLLEAATEMRDCDELRLTGDNKYVSADKMVQSSEIISQANNQSPNEKPAAKRINILREKAFSHNIRPQPEQYHTGWLNNAAEQRLDHERPAGLPHVSSKKYDCDGSSTIDSVGRTSVIQKHVQQPLEKKSIHIPTPFCTESITEYCSGQSSYKLNSAETTSLPTKQFTFSDSQELESKEHGRVKRTKFSDSKSITTSVSDVNPGKQDCLASNSSIKTTTSSKAMDNVPFDLMPTKSKIIKRKKIVEPLYNYAVRDCSTPYVDRNCACSHLDISDEQLFCFINELWTQDFLKQLLDWNSPSSCDLTGGIIMNFKNFVVFLKSCEKPKSKETKTKKHSRGSSKLTNPTVDSLSKFEKALRDDSAQISSEQDSKKLACENEILLNDVSHDTSCLDDITDRNNANEMKSPAFLNQEDNNGHLSTIQIKDKNRDFFDNTLDKSEIFLFLTNYYHGNDSWIVKKYILLIY</sequence>
<gene>
    <name evidence="2" type="ORF">THOM_2699</name>
</gene>
<dbReference type="InParanoid" id="L7JTM1"/>
<keyword evidence="3" id="KW-1185">Reference proteome</keyword>
<feature type="chain" id="PRO_5003979130" evidence="1">
    <location>
        <begin position="20"/>
        <end position="671"/>
    </location>
</feature>
<dbReference type="AlphaFoldDB" id="L7JTM1"/>
<organism evidence="2 3">
    <name type="scientific">Trachipleistophora hominis</name>
    <name type="common">Microsporidian parasite</name>
    <dbReference type="NCBI Taxonomy" id="72359"/>
    <lineage>
        <taxon>Eukaryota</taxon>
        <taxon>Fungi</taxon>
        <taxon>Fungi incertae sedis</taxon>
        <taxon>Microsporidia</taxon>
        <taxon>Pleistophoridae</taxon>
        <taxon>Trachipleistophora</taxon>
    </lineage>
</organism>
<evidence type="ECO:0000256" key="1">
    <source>
        <dbReference type="SAM" id="SignalP"/>
    </source>
</evidence>
<reference evidence="2 3" key="1">
    <citation type="journal article" date="2012" name="PLoS Pathog.">
        <title>The genome of the obligate intracellular parasite Trachipleistophora hominis: new insights into microsporidian genome dynamics and reductive evolution.</title>
        <authorList>
            <person name="Heinz E."/>
            <person name="Williams T.A."/>
            <person name="Nakjang S."/>
            <person name="Noel C.J."/>
            <person name="Swan D.C."/>
            <person name="Goldberg A.V."/>
            <person name="Harris S.R."/>
            <person name="Weinmaier T."/>
            <person name="Markert S."/>
            <person name="Becher D."/>
            <person name="Bernhardt J."/>
            <person name="Dagan T."/>
            <person name="Hacker C."/>
            <person name="Lucocq J.M."/>
            <person name="Schweder T."/>
            <person name="Rattei T."/>
            <person name="Hall N."/>
            <person name="Hirt R.P."/>
            <person name="Embley T.M."/>
        </authorList>
    </citation>
    <scope>NUCLEOTIDE SEQUENCE [LARGE SCALE GENOMIC DNA]</scope>
</reference>
<evidence type="ECO:0000313" key="3">
    <source>
        <dbReference type="Proteomes" id="UP000011185"/>
    </source>
</evidence>
<feature type="signal peptide" evidence="1">
    <location>
        <begin position="1"/>
        <end position="19"/>
    </location>
</feature>
<dbReference type="EMBL" id="JH994043">
    <property type="protein sequence ID" value="ELQ74401.1"/>
    <property type="molecule type" value="Genomic_DNA"/>
</dbReference>